<evidence type="ECO:0000256" key="2">
    <source>
        <dbReference type="ARBA" id="ARBA00005184"/>
    </source>
</evidence>
<evidence type="ECO:0000256" key="3">
    <source>
        <dbReference type="ARBA" id="ARBA00006027"/>
    </source>
</evidence>
<keyword evidence="12" id="KW-1185">Reference proteome</keyword>
<dbReference type="SUPFAM" id="SSF51126">
    <property type="entry name" value="Pectin lyase-like"/>
    <property type="match status" value="1"/>
</dbReference>
<comment type="pathway">
    <text evidence="2 9">Glycan metabolism; pectin degradation; 2-dehydro-3-deoxy-D-gluconate from pectin: step 1/5.</text>
</comment>
<evidence type="ECO:0000256" key="7">
    <source>
        <dbReference type="ARBA" id="ARBA00023085"/>
    </source>
</evidence>
<evidence type="ECO:0000313" key="12">
    <source>
        <dbReference type="Proteomes" id="UP001141552"/>
    </source>
</evidence>
<evidence type="ECO:0000256" key="6">
    <source>
        <dbReference type="ARBA" id="ARBA00022801"/>
    </source>
</evidence>
<feature type="domain" description="Pectinesterase catalytic" evidence="10">
    <location>
        <begin position="52"/>
        <end position="350"/>
    </location>
</feature>
<evidence type="ECO:0000256" key="1">
    <source>
        <dbReference type="ARBA" id="ARBA00004191"/>
    </source>
</evidence>
<reference evidence="11" key="1">
    <citation type="submission" date="2022-02" db="EMBL/GenBank/DDBJ databases">
        <authorList>
            <person name="Henning P.M."/>
            <person name="McCubbin A.G."/>
            <person name="Shore J.S."/>
        </authorList>
    </citation>
    <scope>NUCLEOTIDE SEQUENCE</scope>
    <source>
        <strain evidence="11">F60SS</strain>
        <tissue evidence="11">Leaves</tissue>
    </source>
</reference>
<keyword evidence="7 9" id="KW-0063">Aspartyl esterase</keyword>
<feature type="signal peptide" evidence="9">
    <location>
        <begin position="1"/>
        <end position="26"/>
    </location>
</feature>
<keyword evidence="9" id="KW-0732">Signal</keyword>
<dbReference type="OrthoDB" id="2019149at2759"/>
<feature type="active site" evidence="8">
    <location>
        <position position="202"/>
    </location>
</feature>
<feature type="chain" id="PRO_5040538336" description="Pectinesterase" evidence="9">
    <location>
        <begin position="27"/>
        <end position="364"/>
    </location>
</feature>
<gene>
    <name evidence="11" type="ORF">Tsubulata_030786</name>
</gene>
<comment type="catalytic activity">
    <reaction evidence="9">
        <text>[(1-&gt;4)-alpha-D-galacturonosyl methyl ester](n) + n H2O = [(1-&gt;4)-alpha-D-galacturonosyl](n) + n methanol + n H(+)</text>
        <dbReference type="Rhea" id="RHEA:22380"/>
        <dbReference type="Rhea" id="RHEA-COMP:14570"/>
        <dbReference type="Rhea" id="RHEA-COMP:14573"/>
        <dbReference type="ChEBI" id="CHEBI:15377"/>
        <dbReference type="ChEBI" id="CHEBI:15378"/>
        <dbReference type="ChEBI" id="CHEBI:17790"/>
        <dbReference type="ChEBI" id="CHEBI:140522"/>
        <dbReference type="ChEBI" id="CHEBI:140523"/>
        <dbReference type="EC" id="3.1.1.11"/>
    </reaction>
</comment>
<organism evidence="11 12">
    <name type="scientific">Turnera subulata</name>
    <dbReference type="NCBI Taxonomy" id="218843"/>
    <lineage>
        <taxon>Eukaryota</taxon>
        <taxon>Viridiplantae</taxon>
        <taxon>Streptophyta</taxon>
        <taxon>Embryophyta</taxon>
        <taxon>Tracheophyta</taxon>
        <taxon>Spermatophyta</taxon>
        <taxon>Magnoliopsida</taxon>
        <taxon>eudicotyledons</taxon>
        <taxon>Gunneridae</taxon>
        <taxon>Pentapetalae</taxon>
        <taxon>rosids</taxon>
        <taxon>fabids</taxon>
        <taxon>Malpighiales</taxon>
        <taxon>Passifloraceae</taxon>
        <taxon>Turnera</taxon>
    </lineage>
</organism>
<accession>A0A9Q0FJG5</accession>
<reference evidence="11" key="2">
    <citation type="journal article" date="2023" name="Plants (Basel)">
        <title>Annotation of the Turnera subulata (Passifloraceae) Draft Genome Reveals the S-Locus Evolved after the Divergence of Turneroideae from Passifloroideae in a Stepwise Manner.</title>
        <authorList>
            <person name="Henning P.M."/>
            <person name="Roalson E.H."/>
            <person name="Mir W."/>
            <person name="McCubbin A.G."/>
            <person name="Shore J.S."/>
        </authorList>
    </citation>
    <scope>NUCLEOTIDE SEQUENCE</scope>
    <source>
        <strain evidence="11">F60SS</strain>
    </source>
</reference>
<comment type="caution">
    <text evidence="11">The sequence shown here is derived from an EMBL/GenBank/DDBJ whole genome shotgun (WGS) entry which is preliminary data.</text>
</comment>
<comment type="subcellular location">
    <subcellularLocation>
        <location evidence="1">Secreted</location>
        <location evidence="1">Cell wall</location>
    </subcellularLocation>
</comment>
<evidence type="ECO:0000256" key="4">
    <source>
        <dbReference type="ARBA" id="ARBA00007786"/>
    </source>
</evidence>
<sequence>MPSQNHSTSSTLMVAFMMLVTLPMHACNHLAFPTWLGEEERNLLQTPSPTPNIMVAKDGTTKYTTIQSAFDDVPNLRAKEDDRFIIYVKGGTYGEILDMNLANIMLVGEGIGLTIITGNRSVGGGYSTWNSTTFAVSAERFIARGITFQNTAGPQNGMAVALRSGANFSVFYLCGFEGYQDTLNVHIGYQFFRDCEIHGTVDFIFGFATAVIQNSTIYVRKPMEGQPNVITAHGRSTLEDKSGISIQNSRVLASPDLKPVQHLFPTYLGRPWRPYARTVFMETFLDTLINPAGWLAFNGSLGLDTLYYGEYKNTGPGASITGRVKWIGYHAITDPTEASQFTVAKFIQGDAWLPNTSVPYNPGL</sequence>
<name>A0A9Q0FJG5_9ROSI</name>
<evidence type="ECO:0000256" key="8">
    <source>
        <dbReference type="PROSITE-ProRule" id="PRU10040"/>
    </source>
</evidence>
<protein>
    <recommendedName>
        <fullName evidence="9">Pectinesterase</fullName>
        <ecNumber evidence="9">3.1.1.11</ecNumber>
    </recommendedName>
</protein>
<comment type="similarity">
    <text evidence="3">In the N-terminal section; belongs to the PMEI family.</text>
</comment>
<dbReference type="AlphaFoldDB" id="A0A9Q0FJG5"/>
<dbReference type="PANTHER" id="PTHR31707">
    <property type="entry name" value="PECTINESTERASE"/>
    <property type="match status" value="1"/>
</dbReference>
<dbReference type="InterPro" id="IPR033131">
    <property type="entry name" value="Pectinesterase_Asp_AS"/>
</dbReference>
<evidence type="ECO:0000256" key="5">
    <source>
        <dbReference type="ARBA" id="ARBA00022512"/>
    </source>
</evidence>
<dbReference type="GO" id="GO:0030599">
    <property type="term" value="F:pectinesterase activity"/>
    <property type="evidence" value="ECO:0007669"/>
    <property type="project" value="UniProtKB-UniRule"/>
</dbReference>
<keyword evidence="5" id="KW-0134">Cell wall</keyword>
<dbReference type="PROSITE" id="PS00503">
    <property type="entry name" value="PECTINESTERASE_2"/>
    <property type="match status" value="1"/>
</dbReference>
<dbReference type="InterPro" id="IPR012334">
    <property type="entry name" value="Pectin_lyas_fold"/>
</dbReference>
<dbReference type="FunFam" id="2.160.20.10:FF:000001">
    <property type="entry name" value="Pectinesterase"/>
    <property type="match status" value="1"/>
</dbReference>
<dbReference type="InterPro" id="IPR000070">
    <property type="entry name" value="Pectinesterase_cat"/>
</dbReference>
<dbReference type="EMBL" id="JAKUCV010005120">
    <property type="protein sequence ID" value="KAJ4832585.1"/>
    <property type="molecule type" value="Genomic_DNA"/>
</dbReference>
<dbReference type="Proteomes" id="UP001141552">
    <property type="component" value="Unassembled WGS sequence"/>
</dbReference>
<dbReference type="GO" id="GO:0042545">
    <property type="term" value="P:cell wall modification"/>
    <property type="evidence" value="ECO:0007669"/>
    <property type="project" value="UniProtKB-UniRule"/>
</dbReference>
<proteinExistence type="inferred from homology"/>
<keyword evidence="5" id="KW-0964">Secreted</keyword>
<dbReference type="Gene3D" id="2.160.20.10">
    <property type="entry name" value="Single-stranded right-handed beta-helix, Pectin lyase-like"/>
    <property type="match status" value="1"/>
</dbReference>
<keyword evidence="6 9" id="KW-0378">Hydrolase</keyword>
<dbReference type="GO" id="GO:0045490">
    <property type="term" value="P:pectin catabolic process"/>
    <property type="evidence" value="ECO:0007669"/>
    <property type="project" value="UniProtKB-UniRule"/>
</dbReference>
<dbReference type="Pfam" id="PF01095">
    <property type="entry name" value="Pectinesterase"/>
    <property type="match status" value="1"/>
</dbReference>
<dbReference type="EC" id="3.1.1.11" evidence="9"/>
<comment type="similarity">
    <text evidence="4">In the C-terminal section; belongs to the pectinesterase family.</text>
</comment>
<evidence type="ECO:0000256" key="9">
    <source>
        <dbReference type="RuleBase" id="RU000589"/>
    </source>
</evidence>
<dbReference type="InterPro" id="IPR011050">
    <property type="entry name" value="Pectin_lyase_fold/virulence"/>
</dbReference>
<evidence type="ECO:0000259" key="10">
    <source>
        <dbReference type="Pfam" id="PF01095"/>
    </source>
</evidence>
<evidence type="ECO:0000313" key="11">
    <source>
        <dbReference type="EMBL" id="KAJ4832585.1"/>
    </source>
</evidence>